<dbReference type="PANTHER" id="PTHR24305:SF166">
    <property type="entry name" value="CYTOCHROME P450 12A4, MITOCHONDRIAL-RELATED"/>
    <property type="match status" value="1"/>
</dbReference>
<dbReference type="PRINTS" id="PR00385">
    <property type="entry name" value="P450"/>
</dbReference>
<dbReference type="GO" id="GO:0020037">
    <property type="term" value="F:heme binding"/>
    <property type="evidence" value="ECO:0007669"/>
    <property type="project" value="InterPro"/>
</dbReference>
<keyword evidence="4" id="KW-0503">Monooxygenase</keyword>
<dbReference type="InterPro" id="IPR001128">
    <property type="entry name" value="Cyt_P450"/>
</dbReference>
<keyword evidence="3 4" id="KW-0349">Heme</keyword>
<dbReference type="SUPFAM" id="SSF48264">
    <property type="entry name" value="Cytochrome P450"/>
    <property type="match status" value="1"/>
</dbReference>
<keyword evidence="5" id="KW-0812">Transmembrane</keyword>
<keyword evidence="3 4" id="KW-0479">Metal-binding</keyword>
<gene>
    <name evidence="7" type="primary">Aste57867_15624</name>
    <name evidence="6" type="ORF">As57867_015568</name>
    <name evidence="7" type="ORF">ASTE57867_15624</name>
</gene>
<evidence type="ECO:0000256" key="1">
    <source>
        <dbReference type="ARBA" id="ARBA00001971"/>
    </source>
</evidence>
<dbReference type="InterPro" id="IPR002401">
    <property type="entry name" value="Cyt_P450_E_grp-I"/>
</dbReference>
<reference evidence="7 8" key="1">
    <citation type="submission" date="2019-03" db="EMBL/GenBank/DDBJ databases">
        <authorList>
            <person name="Gaulin E."/>
            <person name="Dumas B."/>
        </authorList>
    </citation>
    <scope>NUCLEOTIDE SEQUENCE [LARGE SCALE GENOMIC DNA]</scope>
    <source>
        <strain evidence="7">CBS 568.67</strain>
    </source>
</reference>
<keyword evidence="3 4" id="KW-0408">Iron</keyword>
<keyword evidence="5" id="KW-0472">Membrane</keyword>
<name>A0A485L3U4_9STRA</name>
<dbReference type="Pfam" id="PF00067">
    <property type="entry name" value="p450"/>
    <property type="match status" value="1"/>
</dbReference>
<dbReference type="Gene3D" id="1.10.630.10">
    <property type="entry name" value="Cytochrome P450"/>
    <property type="match status" value="1"/>
</dbReference>
<dbReference type="GO" id="GO:0004497">
    <property type="term" value="F:monooxygenase activity"/>
    <property type="evidence" value="ECO:0007669"/>
    <property type="project" value="UniProtKB-KW"/>
</dbReference>
<evidence type="ECO:0000256" key="4">
    <source>
        <dbReference type="RuleBase" id="RU000461"/>
    </source>
</evidence>
<evidence type="ECO:0000256" key="3">
    <source>
        <dbReference type="PIRSR" id="PIRSR602401-1"/>
    </source>
</evidence>
<dbReference type="OrthoDB" id="60431at2759"/>
<evidence type="ECO:0000256" key="5">
    <source>
        <dbReference type="SAM" id="Phobius"/>
    </source>
</evidence>
<protein>
    <submittedName>
        <fullName evidence="7">Aste57867_15624 protein</fullName>
    </submittedName>
</protein>
<evidence type="ECO:0000313" key="7">
    <source>
        <dbReference type="EMBL" id="VFT92421.1"/>
    </source>
</evidence>
<comment type="similarity">
    <text evidence="2 4">Belongs to the cytochrome P450 family.</text>
</comment>
<evidence type="ECO:0000313" key="8">
    <source>
        <dbReference type="Proteomes" id="UP000332933"/>
    </source>
</evidence>
<dbReference type="Proteomes" id="UP000332933">
    <property type="component" value="Unassembled WGS sequence"/>
</dbReference>
<evidence type="ECO:0000313" key="6">
    <source>
        <dbReference type="EMBL" id="KAF0693415.1"/>
    </source>
</evidence>
<dbReference type="InterPro" id="IPR050121">
    <property type="entry name" value="Cytochrome_P450_monoxygenase"/>
</dbReference>
<dbReference type="GO" id="GO:0016705">
    <property type="term" value="F:oxidoreductase activity, acting on paired donors, with incorporation or reduction of molecular oxygen"/>
    <property type="evidence" value="ECO:0007669"/>
    <property type="project" value="InterPro"/>
</dbReference>
<organism evidence="7 8">
    <name type="scientific">Aphanomyces stellatus</name>
    <dbReference type="NCBI Taxonomy" id="120398"/>
    <lineage>
        <taxon>Eukaryota</taxon>
        <taxon>Sar</taxon>
        <taxon>Stramenopiles</taxon>
        <taxon>Oomycota</taxon>
        <taxon>Saprolegniomycetes</taxon>
        <taxon>Saprolegniales</taxon>
        <taxon>Verrucalvaceae</taxon>
        <taxon>Aphanomyces</taxon>
    </lineage>
</organism>
<dbReference type="PROSITE" id="PS00086">
    <property type="entry name" value="CYTOCHROME_P450"/>
    <property type="match status" value="1"/>
</dbReference>
<dbReference type="EMBL" id="VJMH01005701">
    <property type="protein sequence ID" value="KAF0693415.1"/>
    <property type="molecule type" value="Genomic_DNA"/>
</dbReference>
<keyword evidence="5" id="KW-1133">Transmembrane helix</keyword>
<keyword evidence="4" id="KW-0560">Oxidoreductase</keyword>
<keyword evidence="8" id="KW-1185">Reference proteome</keyword>
<dbReference type="PANTHER" id="PTHR24305">
    <property type="entry name" value="CYTOCHROME P450"/>
    <property type="match status" value="1"/>
</dbReference>
<dbReference type="EMBL" id="CAADRA010005722">
    <property type="protein sequence ID" value="VFT92421.1"/>
    <property type="molecule type" value="Genomic_DNA"/>
</dbReference>
<reference evidence="6" key="2">
    <citation type="submission" date="2019-06" db="EMBL/GenBank/DDBJ databases">
        <title>Genomics analysis of Aphanomyces spp. identifies a new class of oomycete effector associated with host adaptation.</title>
        <authorList>
            <person name="Gaulin E."/>
        </authorList>
    </citation>
    <scope>NUCLEOTIDE SEQUENCE</scope>
    <source>
        <strain evidence="6">CBS 578.67</strain>
    </source>
</reference>
<accession>A0A485L3U4</accession>
<comment type="cofactor">
    <cofactor evidence="1 3">
        <name>heme</name>
        <dbReference type="ChEBI" id="CHEBI:30413"/>
    </cofactor>
</comment>
<proteinExistence type="inferred from homology"/>
<dbReference type="InterPro" id="IPR036396">
    <property type="entry name" value="Cyt_P450_sf"/>
</dbReference>
<dbReference type="AlphaFoldDB" id="A0A485L3U4"/>
<feature type="binding site" description="axial binding residue" evidence="3">
    <location>
        <position position="475"/>
    </location>
    <ligand>
        <name>heme</name>
        <dbReference type="ChEBI" id="CHEBI:30413"/>
    </ligand>
    <ligandPart>
        <name>Fe</name>
        <dbReference type="ChEBI" id="CHEBI:18248"/>
    </ligandPart>
</feature>
<feature type="transmembrane region" description="Helical" evidence="5">
    <location>
        <begin position="12"/>
        <end position="36"/>
    </location>
</feature>
<dbReference type="PRINTS" id="PR00463">
    <property type="entry name" value="EP450I"/>
</dbReference>
<dbReference type="GO" id="GO:0005506">
    <property type="term" value="F:iron ion binding"/>
    <property type="evidence" value="ECO:0007669"/>
    <property type="project" value="InterPro"/>
</dbReference>
<sequence>MAEALNPAASPPIFATALALVVVASLVTSTLLYVFVVKPSHSPLSGIPGPPPSHWFFGNLKEIFAVKWSEGQFPEPQLSWVKQYGGAVHFRALLSERVLLTDPDALKHVLTTHSDNYPRNAPVRRHLCDMTGGDGLLSTEGDTHARQRKMLTPHFAVGKVKDFVPVFGRHATQLSDTLGVIAGTSATIDLHESLTKLTLDIIGVSAFGFDFNALDNTASTGAAIVEAVKSLLIQPSLAFLVGMAFIPTFKHWPLPRLTRRRLAKRTLFNVVDHVIAAKLHAPRDVTRPIVDLLDLMLDEQADERVTPADARTHVMTFLLAGHETTSATLAWVFTLFAQHPDSEAKARAEARAAASSSDGIIGWSALADLKYTTACIQEALRLYPTVVQVAPRVSAVDDVIPISDSKQPIFVPKDTNIVVNVGAMHRNPRYWSQPEAFIPERFLDGSVEFAADKALRNGQGNTYFYMPFSTGPKNCIGMRFAMAELQVVVATLLLKHSFRLTSEADIHPKLVGVTIKPVKLEMTVHSAT</sequence>
<evidence type="ECO:0000256" key="2">
    <source>
        <dbReference type="ARBA" id="ARBA00010617"/>
    </source>
</evidence>
<dbReference type="InterPro" id="IPR017972">
    <property type="entry name" value="Cyt_P450_CS"/>
</dbReference>